<dbReference type="InParanoid" id="A0A2R5GEM3"/>
<dbReference type="InterPro" id="IPR036296">
    <property type="entry name" value="SKP1-like_dim_sf"/>
</dbReference>
<dbReference type="InterPro" id="IPR011333">
    <property type="entry name" value="SKP1/BTB/POZ_sf"/>
</dbReference>
<proteinExistence type="inferred from homology"/>
<sequence length="321" mass="36208">MSEFVAGKGNCTLLSKEGEKFEVAMEVAQMSVLVKEMTDEDNGDETNPEIPLPNVASSVLTKVIEFCKHHVKEPMQEIEKPLKSNNMNEVVSEWDAKFVDIDQETLFELILAANYLDIKPLLDLTCAKVASMIKNKTPEEIRETFNITNDFTPEEEARVREENKWCEERRARRRQDDVDIPDVPLPNVKGNVLKTVLEFCTMHAKDPLPDFEKPLISEILTDYIPPAYVEFVDRDRDEIFAIISCANYLDIASLLDLACAKIAAELKAMTPAERTEAFGPPVNLTAEQEALVHEYNKWETGPDVDDATIATPEDPSTQNDS</sequence>
<dbReference type="EMBL" id="BEYU01000052">
    <property type="protein sequence ID" value="GBG29015.1"/>
    <property type="molecule type" value="Genomic_DNA"/>
</dbReference>
<evidence type="ECO:0000259" key="4">
    <source>
        <dbReference type="Pfam" id="PF01466"/>
    </source>
</evidence>
<feature type="domain" description="SKP1 component dimerisation" evidence="4">
    <location>
        <begin position="119"/>
        <end position="166"/>
    </location>
</feature>
<keyword evidence="6" id="KW-0436">Ligase</keyword>
<comment type="similarity">
    <text evidence="1">Belongs to the SKP1 family.</text>
</comment>
<name>A0A2R5GEM3_9STRA</name>
<dbReference type="Gene3D" id="3.30.710.10">
    <property type="entry name" value="Potassium Channel Kv1.1, Chain A"/>
    <property type="match status" value="2"/>
</dbReference>
<protein>
    <submittedName>
        <fullName evidence="6">E3 ubiquitin ligase complex SCF subunit sconC</fullName>
    </submittedName>
</protein>
<feature type="region of interest" description="Disordered" evidence="3">
    <location>
        <begin position="297"/>
        <end position="321"/>
    </location>
</feature>
<reference evidence="6 7" key="1">
    <citation type="submission" date="2017-12" db="EMBL/GenBank/DDBJ databases">
        <title>Sequencing, de novo assembly and annotation of complete genome of a new Thraustochytrid species, strain FCC1311.</title>
        <authorList>
            <person name="Sedici K."/>
            <person name="Godart F."/>
            <person name="Aiese Cigliano R."/>
            <person name="Sanseverino W."/>
            <person name="Barakat M."/>
            <person name="Ortet P."/>
            <person name="Marechal E."/>
            <person name="Cagnac O."/>
            <person name="Amato A."/>
        </authorList>
    </citation>
    <scope>NUCLEOTIDE SEQUENCE [LARGE SCALE GENOMIC DNA]</scope>
</reference>
<evidence type="ECO:0000259" key="5">
    <source>
        <dbReference type="Pfam" id="PF03931"/>
    </source>
</evidence>
<dbReference type="Pfam" id="PF03931">
    <property type="entry name" value="Skp1_POZ"/>
    <property type="match status" value="2"/>
</dbReference>
<dbReference type="InterPro" id="IPR016073">
    <property type="entry name" value="Skp1_comp_POZ"/>
</dbReference>
<dbReference type="GO" id="GO:0016874">
    <property type="term" value="F:ligase activity"/>
    <property type="evidence" value="ECO:0007669"/>
    <property type="project" value="UniProtKB-KW"/>
</dbReference>
<evidence type="ECO:0000256" key="1">
    <source>
        <dbReference type="ARBA" id="ARBA00009993"/>
    </source>
</evidence>
<dbReference type="SUPFAM" id="SSF81382">
    <property type="entry name" value="Skp1 dimerisation domain-like"/>
    <property type="match status" value="2"/>
</dbReference>
<feature type="domain" description="SKP1 component POZ" evidence="5">
    <location>
        <begin position="179"/>
        <end position="204"/>
    </location>
</feature>
<dbReference type="CDD" id="cd18322">
    <property type="entry name" value="BTB_POZ_SKP1"/>
    <property type="match status" value="1"/>
</dbReference>
<evidence type="ECO:0000256" key="3">
    <source>
        <dbReference type="SAM" id="MobiDB-lite"/>
    </source>
</evidence>
<dbReference type="GO" id="GO:0006511">
    <property type="term" value="P:ubiquitin-dependent protein catabolic process"/>
    <property type="evidence" value="ECO:0007669"/>
    <property type="project" value="InterPro"/>
</dbReference>
<dbReference type="InterPro" id="IPR016072">
    <property type="entry name" value="Skp1_comp_dimer"/>
</dbReference>
<keyword evidence="2" id="KW-0833">Ubl conjugation pathway</keyword>
<evidence type="ECO:0000313" key="7">
    <source>
        <dbReference type="Proteomes" id="UP000241890"/>
    </source>
</evidence>
<feature type="domain" description="SKP1 component dimerisation" evidence="4">
    <location>
        <begin position="253"/>
        <end position="298"/>
    </location>
</feature>
<dbReference type="AlphaFoldDB" id="A0A2R5GEM3"/>
<evidence type="ECO:0000256" key="2">
    <source>
        <dbReference type="ARBA" id="ARBA00022786"/>
    </source>
</evidence>
<keyword evidence="7" id="KW-1185">Reference proteome</keyword>
<accession>A0A2R5GEM3</accession>
<evidence type="ECO:0000313" key="6">
    <source>
        <dbReference type="EMBL" id="GBG29015.1"/>
    </source>
</evidence>
<dbReference type="SUPFAM" id="SSF54695">
    <property type="entry name" value="POZ domain"/>
    <property type="match status" value="2"/>
</dbReference>
<dbReference type="Proteomes" id="UP000241890">
    <property type="component" value="Unassembled WGS sequence"/>
</dbReference>
<dbReference type="InterPro" id="IPR001232">
    <property type="entry name" value="SKP1-like"/>
</dbReference>
<comment type="caution">
    <text evidence="6">The sequence shown here is derived from an EMBL/GenBank/DDBJ whole genome shotgun (WGS) entry which is preliminary data.</text>
</comment>
<feature type="domain" description="SKP1 component POZ" evidence="5">
    <location>
        <begin position="12"/>
        <end position="72"/>
    </location>
</feature>
<dbReference type="PANTHER" id="PTHR11165">
    <property type="entry name" value="SKP1"/>
    <property type="match status" value="1"/>
</dbReference>
<dbReference type="Pfam" id="PF01466">
    <property type="entry name" value="Skp1"/>
    <property type="match status" value="2"/>
</dbReference>
<dbReference type="FunFam" id="3.30.710.10:FF:000026">
    <property type="entry name" value="E3 ubiquitin ligase complex SCF subunit"/>
    <property type="match status" value="1"/>
</dbReference>
<organism evidence="6 7">
    <name type="scientific">Hondaea fermentalgiana</name>
    <dbReference type="NCBI Taxonomy" id="2315210"/>
    <lineage>
        <taxon>Eukaryota</taxon>
        <taxon>Sar</taxon>
        <taxon>Stramenopiles</taxon>
        <taxon>Bigyra</taxon>
        <taxon>Labyrinthulomycetes</taxon>
        <taxon>Thraustochytrida</taxon>
        <taxon>Thraustochytriidae</taxon>
        <taxon>Hondaea</taxon>
    </lineage>
</organism>
<gene>
    <name evidence="6" type="ORF">FCC1311_052372</name>
</gene>
<dbReference type="SMART" id="SM00512">
    <property type="entry name" value="Skp1"/>
    <property type="match status" value="2"/>
</dbReference>
<dbReference type="OrthoDB" id="2342932at2759"/>
<dbReference type="InterPro" id="IPR016897">
    <property type="entry name" value="SKP1"/>
</dbReference>